<evidence type="ECO:0000256" key="1">
    <source>
        <dbReference type="ARBA" id="ARBA00005336"/>
    </source>
</evidence>
<dbReference type="GO" id="GO:0009254">
    <property type="term" value="P:peptidoglycan turnover"/>
    <property type="evidence" value="ECO:0007669"/>
    <property type="project" value="TreeGrafter"/>
</dbReference>
<dbReference type="EMBL" id="NIBG01000013">
    <property type="protein sequence ID" value="PAB58650.1"/>
    <property type="molecule type" value="Genomic_DNA"/>
</dbReference>
<gene>
    <name evidence="5" type="ORF">CCE28_14305</name>
</gene>
<dbReference type="InterPro" id="IPR050226">
    <property type="entry name" value="NagZ_Beta-hexosaminidase"/>
</dbReference>
<feature type="domain" description="Glycoside hydrolase family 3 N-terminal" evidence="4">
    <location>
        <begin position="50"/>
        <end position="370"/>
    </location>
</feature>
<dbReference type="GO" id="GO:0004553">
    <property type="term" value="F:hydrolase activity, hydrolyzing O-glycosyl compounds"/>
    <property type="evidence" value="ECO:0007669"/>
    <property type="project" value="InterPro"/>
</dbReference>
<protein>
    <recommendedName>
        <fullName evidence="4">Glycoside hydrolase family 3 N-terminal domain-containing protein</fullName>
    </recommendedName>
</protein>
<dbReference type="OrthoDB" id="9805821at2"/>
<keyword evidence="3" id="KW-0326">Glycosidase</keyword>
<evidence type="ECO:0000313" key="6">
    <source>
        <dbReference type="Proteomes" id="UP000216024"/>
    </source>
</evidence>
<dbReference type="Pfam" id="PF00933">
    <property type="entry name" value="Glyco_hydro_3"/>
    <property type="match status" value="1"/>
</dbReference>
<dbReference type="SUPFAM" id="SSF51445">
    <property type="entry name" value="(Trans)glycosidases"/>
    <property type="match status" value="1"/>
</dbReference>
<keyword evidence="2" id="KW-0378">Hydrolase</keyword>
<evidence type="ECO:0000313" key="5">
    <source>
        <dbReference type="EMBL" id="PAB58650.1"/>
    </source>
</evidence>
<organism evidence="5 6">
    <name type="scientific">Anaeromicrobium sediminis</name>
    <dbReference type="NCBI Taxonomy" id="1478221"/>
    <lineage>
        <taxon>Bacteria</taxon>
        <taxon>Bacillati</taxon>
        <taxon>Bacillota</taxon>
        <taxon>Clostridia</taxon>
        <taxon>Peptostreptococcales</taxon>
        <taxon>Thermotaleaceae</taxon>
        <taxon>Anaeromicrobium</taxon>
    </lineage>
</organism>
<dbReference type="PROSITE" id="PS51257">
    <property type="entry name" value="PROKAR_LIPOPROTEIN"/>
    <property type="match status" value="1"/>
</dbReference>
<comment type="similarity">
    <text evidence="1">Belongs to the glycosyl hydrolase 3 family.</text>
</comment>
<dbReference type="AlphaFoldDB" id="A0A267MIM4"/>
<dbReference type="PANTHER" id="PTHR30480:SF16">
    <property type="entry name" value="GLYCOSIDE HYDROLASE FAMILY 3 DOMAIN PROTEIN"/>
    <property type="match status" value="1"/>
</dbReference>
<evidence type="ECO:0000256" key="2">
    <source>
        <dbReference type="ARBA" id="ARBA00022801"/>
    </source>
</evidence>
<dbReference type="Gene3D" id="3.20.20.300">
    <property type="entry name" value="Glycoside hydrolase, family 3, N-terminal domain"/>
    <property type="match status" value="1"/>
</dbReference>
<accession>A0A267MIM4</accession>
<dbReference type="InterPro" id="IPR001764">
    <property type="entry name" value="Glyco_hydro_3_N"/>
</dbReference>
<dbReference type="InterPro" id="IPR036962">
    <property type="entry name" value="Glyco_hydro_3_N_sf"/>
</dbReference>
<evidence type="ECO:0000256" key="3">
    <source>
        <dbReference type="ARBA" id="ARBA00023295"/>
    </source>
</evidence>
<keyword evidence="6" id="KW-1185">Reference proteome</keyword>
<comment type="caution">
    <text evidence="5">The sequence shown here is derived from an EMBL/GenBank/DDBJ whole genome shotgun (WGS) entry which is preliminary data.</text>
</comment>
<evidence type="ECO:0000259" key="4">
    <source>
        <dbReference type="Pfam" id="PF00933"/>
    </source>
</evidence>
<dbReference type="InterPro" id="IPR017853">
    <property type="entry name" value="GH"/>
</dbReference>
<dbReference type="RefSeq" id="WP_095134415.1">
    <property type="nucleotide sequence ID" value="NZ_NIBG01000013.1"/>
</dbReference>
<dbReference type="GO" id="GO:0005975">
    <property type="term" value="P:carbohydrate metabolic process"/>
    <property type="evidence" value="ECO:0007669"/>
    <property type="project" value="InterPro"/>
</dbReference>
<dbReference type="PANTHER" id="PTHR30480">
    <property type="entry name" value="BETA-HEXOSAMINIDASE-RELATED"/>
    <property type="match status" value="1"/>
</dbReference>
<reference evidence="5 6" key="1">
    <citation type="submission" date="2017-06" db="EMBL/GenBank/DDBJ databases">
        <title>Draft genome sequence of anaerobic fermentative bacterium Anaeromicrobium sediminis DY2726D isolated from West Pacific Ocean sediments.</title>
        <authorList>
            <person name="Zeng X."/>
        </authorList>
    </citation>
    <scope>NUCLEOTIDE SEQUENCE [LARGE SCALE GENOMIC DNA]</scope>
    <source>
        <strain evidence="5 6">DY2726D</strain>
    </source>
</reference>
<sequence length="375" mass="42070">MRRIIFLLVVSIILISCTPKTENKIPSQNKQEEKEYIEIDPNLEILNSMTLDEKIGQLFIFGYDGLSPSAEILSFIENHHIGGIIFFQRNVDNTTQLKESINILKKANPSALPLFFSIDEEGGSVARIPNTTFKSHRQLGIMDNTNETHRTGSEIGSTLREVGINMDFAPVLDMVNTKKNTLLYNRTFGSSASTVSKHGEAFYRGLRDEGIIPVGKHFPGHGNTIVDSHKNLPYIYYTKEELLEKDILPFTNLISEGLNVIMVGHISLPKIDPSNLPASQSNIIVNDLLRNELNFNGIAITDDTEMKGYASNDEAYKKAIVRSFNGGMDIFLVCHTLNKQNLALKSIKEAIETGIISEERLNQSVYRIITEKIRL</sequence>
<name>A0A267MIM4_9FIRM</name>
<proteinExistence type="inferred from homology"/>
<dbReference type="Proteomes" id="UP000216024">
    <property type="component" value="Unassembled WGS sequence"/>
</dbReference>